<keyword evidence="1" id="KW-0479">Metal-binding</keyword>
<dbReference type="Proteomes" id="UP000076603">
    <property type="component" value="Unassembled WGS sequence"/>
</dbReference>
<dbReference type="SUPFAM" id="SSF46548">
    <property type="entry name" value="alpha-helical ferredoxin"/>
    <property type="match status" value="1"/>
</dbReference>
<comment type="caution">
    <text evidence="5">The sequence shown here is derived from an EMBL/GenBank/DDBJ whole genome shotgun (WGS) entry which is preliminary data.</text>
</comment>
<evidence type="ECO:0000313" key="5">
    <source>
        <dbReference type="EMBL" id="KZL91340.1"/>
    </source>
</evidence>
<evidence type="ECO:0000256" key="3">
    <source>
        <dbReference type="ARBA" id="ARBA00023014"/>
    </source>
</evidence>
<dbReference type="AlphaFoldDB" id="A0A162SJ38"/>
<dbReference type="InterPro" id="IPR036812">
    <property type="entry name" value="NAD(P)_OxRdtase_dom_sf"/>
</dbReference>
<evidence type="ECO:0000313" key="6">
    <source>
        <dbReference type="Proteomes" id="UP000076603"/>
    </source>
</evidence>
<dbReference type="InterPro" id="IPR017900">
    <property type="entry name" value="4Fe4S_Fe_S_CS"/>
</dbReference>
<proteinExistence type="predicted"/>
<dbReference type="PROSITE" id="PS00198">
    <property type="entry name" value="4FE4S_FER_1"/>
    <property type="match status" value="1"/>
</dbReference>
<dbReference type="InterPro" id="IPR020471">
    <property type="entry name" value="AKR"/>
</dbReference>
<evidence type="ECO:0000256" key="1">
    <source>
        <dbReference type="ARBA" id="ARBA00022723"/>
    </source>
</evidence>
<dbReference type="PROSITE" id="PS51379">
    <property type="entry name" value="4FE4S_FER_2"/>
    <property type="match status" value="1"/>
</dbReference>
<sequence>MDKIRLGKTNLMVTRSGFGALPIQRVSFEEAKKILRKAYDNGINFFDTARMYTDSEEKIGYSLSDVRKDIIIATKSHAKDKKTLLTHLETSLNNLKTDYVDILQLHNPDELPNPDDSDSIYAGLLEGKKRGLVRFIGITNHRIKNALNAADSGLYDTIQFPLSSLSADADLKLIEECKKKDIGVIAMKALSGGLITNAASTFAFLRQFNNVVPIWGIQREAELDEFISFEKNPPALDESMWAIINKDRAELAGDFCRGCGYCMPCPAGIEIPTSARITLLLGRAPYQDFLKDNFKEKMELINNCIDCGNCKNHCPYKLDTPSLLKKELKNYEEFYAKHKSSI</sequence>
<keyword evidence="3" id="KW-0411">Iron-sulfur</keyword>
<dbReference type="CDD" id="cd19100">
    <property type="entry name" value="AKR_unchar"/>
    <property type="match status" value="1"/>
</dbReference>
<name>A0A162SJ38_9CLOT</name>
<dbReference type="PANTHER" id="PTHR43312:SF1">
    <property type="entry name" value="NADP-DEPENDENT OXIDOREDUCTASE DOMAIN-CONTAINING PROTEIN"/>
    <property type="match status" value="1"/>
</dbReference>
<dbReference type="SUPFAM" id="SSF51430">
    <property type="entry name" value="NAD(P)-linked oxidoreductase"/>
    <property type="match status" value="1"/>
</dbReference>
<dbReference type="EC" id="1.1.1.-" evidence="5"/>
<evidence type="ECO:0000259" key="4">
    <source>
        <dbReference type="PROSITE" id="PS51379"/>
    </source>
</evidence>
<dbReference type="PRINTS" id="PR00069">
    <property type="entry name" value="ALDKETRDTASE"/>
</dbReference>
<dbReference type="GO" id="GO:0051536">
    <property type="term" value="F:iron-sulfur cluster binding"/>
    <property type="evidence" value="ECO:0007669"/>
    <property type="project" value="UniProtKB-KW"/>
</dbReference>
<dbReference type="InterPro" id="IPR017896">
    <property type="entry name" value="4Fe4S_Fe-S-bd"/>
</dbReference>
<dbReference type="Gene3D" id="3.20.20.100">
    <property type="entry name" value="NADP-dependent oxidoreductase domain"/>
    <property type="match status" value="1"/>
</dbReference>
<dbReference type="Pfam" id="PF00248">
    <property type="entry name" value="Aldo_ket_red"/>
    <property type="match status" value="1"/>
</dbReference>
<gene>
    <name evidence="5" type="primary">yhdN_4</name>
    <name evidence="5" type="ORF">CLMAG_30990</name>
</gene>
<dbReference type="EMBL" id="LWAE01000003">
    <property type="protein sequence ID" value="KZL91340.1"/>
    <property type="molecule type" value="Genomic_DNA"/>
</dbReference>
<keyword evidence="5" id="KW-0560">Oxidoreductase</keyword>
<dbReference type="PATRIC" id="fig|1121326.3.peg.3126"/>
<dbReference type="GO" id="GO:0046872">
    <property type="term" value="F:metal ion binding"/>
    <property type="evidence" value="ECO:0007669"/>
    <property type="project" value="UniProtKB-KW"/>
</dbReference>
<evidence type="ECO:0000256" key="2">
    <source>
        <dbReference type="ARBA" id="ARBA00023004"/>
    </source>
</evidence>
<dbReference type="InterPro" id="IPR053135">
    <property type="entry name" value="AKR2_Oxidoreductase"/>
</dbReference>
<accession>A0A162SJ38</accession>
<reference evidence="5 6" key="1">
    <citation type="submission" date="2016-04" db="EMBL/GenBank/DDBJ databases">
        <title>Genome sequence of Clostridium magnum DSM 2767.</title>
        <authorList>
            <person name="Poehlein A."/>
            <person name="Uhlig R."/>
            <person name="Fischer R."/>
            <person name="Bahl H."/>
            <person name="Daniel R."/>
        </authorList>
    </citation>
    <scope>NUCLEOTIDE SEQUENCE [LARGE SCALE GENOMIC DNA]</scope>
    <source>
        <strain evidence="5 6">DSM 2767</strain>
    </source>
</reference>
<organism evidence="5 6">
    <name type="scientific">Clostridium magnum DSM 2767</name>
    <dbReference type="NCBI Taxonomy" id="1121326"/>
    <lineage>
        <taxon>Bacteria</taxon>
        <taxon>Bacillati</taxon>
        <taxon>Bacillota</taxon>
        <taxon>Clostridia</taxon>
        <taxon>Eubacteriales</taxon>
        <taxon>Clostridiaceae</taxon>
        <taxon>Clostridium</taxon>
    </lineage>
</organism>
<dbReference type="STRING" id="1121326.CLMAG_30990"/>
<feature type="domain" description="4Fe-4S ferredoxin-type" evidence="4">
    <location>
        <begin position="294"/>
        <end position="326"/>
    </location>
</feature>
<dbReference type="RefSeq" id="WP_066623934.1">
    <property type="nucleotide sequence ID" value="NZ_FQXL01000005.1"/>
</dbReference>
<dbReference type="InterPro" id="IPR023210">
    <property type="entry name" value="NADP_OxRdtase_dom"/>
</dbReference>
<dbReference type="GO" id="GO:0016491">
    <property type="term" value="F:oxidoreductase activity"/>
    <property type="evidence" value="ECO:0007669"/>
    <property type="project" value="UniProtKB-KW"/>
</dbReference>
<keyword evidence="2" id="KW-0408">Iron</keyword>
<dbReference type="OrthoDB" id="9773828at2"/>
<protein>
    <submittedName>
        <fullName evidence="5">General stress protein 69</fullName>
        <ecNumber evidence="5">1.1.1.-</ecNumber>
    </submittedName>
</protein>
<keyword evidence="6" id="KW-1185">Reference proteome</keyword>
<dbReference type="Pfam" id="PF13534">
    <property type="entry name" value="Fer4_17"/>
    <property type="match status" value="1"/>
</dbReference>
<dbReference type="PANTHER" id="PTHR43312">
    <property type="entry name" value="D-THREO-ALDOSE 1-DEHYDROGENASE"/>
    <property type="match status" value="1"/>
</dbReference>